<dbReference type="EMBL" id="CAFBMK010000032">
    <property type="protein sequence ID" value="CAB4904901.1"/>
    <property type="molecule type" value="Genomic_DNA"/>
</dbReference>
<dbReference type="Gene3D" id="3.40.47.10">
    <property type="match status" value="1"/>
</dbReference>
<dbReference type="Pfam" id="PF00108">
    <property type="entry name" value="Thiolase_N"/>
    <property type="match status" value="1"/>
</dbReference>
<keyword evidence="5" id="KW-0445">Lipid transport</keyword>
<evidence type="ECO:0000313" key="11">
    <source>
        <dbReference type="EMBL" id="CAB4904901.1"/>
    </source>
</evidence>
<dbReference type="InterPro" id="IPR020616">
    <property type="entry name" value="Thiolase_N"/>
</dbReference>
<dbReference type="PANTHER" id="PTHR42870">
    <property type="entry name" value="ACETYL-COA C-ACETYLTRANSFERASE"/>
    <property type="match status" value="1"/>
</dbReference>
<evidence type="ECO:0000256" key="3">
    <source>
        <dbReference type="ARBA" id="ARBA00022448"/>
    </source>
</evidence>
<dbReference type="CDD" id="cd00829">
    <property type="entry name" value="SCP-x_thiolase"/>
    <property type="match status" value="1"/>
</dbReference>
<evidence type="ECO:0000256" key="5">
    <source>
        <dbReference type="ARBA" id="ARBA00023055"/>
    </source>
</evidence>
<evidence type="ECO:0000256" key="6">
    <source>
        <dbReference type="ARBA" id="ARBA00023121"/>
    </source>
</evidence>
<accession>A0A6J7G9J8</accession>
<dbReference type="AlphaFoldDB" id="A0A6J7G9J8"/>
<gene>
    <name evidence="11" type="ORF">UFOPK3564_00814</name>
</gene>
<proteinExistence type="predicted"/>
<dbReference type="PROSITE" id="PS00098">
    <property type="entry name" value="THIOLASE_1"/>
    <property type="match status" value="1"/>
</dbReference>
<evidence type="ECO:0000256" key="8">
    <source>
        <dbReference type="ARBA" id="ARBA00032316"/>
    </source>
</evidence>
<dbReference type="PANTHER" id="PTHR42870:SF1">
    <property type="entry name" value="NON-SPECIFIC LIPID-TRANSFER PROTEIN-LIKE 2"/>
    <property type="match status" value="1"/>
</dbReference>
<evidence type="ECO:0000259" key="9">
    <source>
        <dbReference type="Pfam" id="PF00108"/>
    </source>
</evidence>
<feature type="domain" description="Thiolase N-terminal" evidence="9">
    <location>
        <begin position="6"/>
        <end position="228"/>
    </location>
</feature>
<dbReference type="InterPro" id="IPR016039">
    <property type="entry name" value="Thiolase-like"/>
</dbReference>
<keyword evidence="4" id="KW-0808">Transferase</keyword>
<organism evidence="11">
    <name type="scientific">freshwater metagenome</name>
    <dbReference type="NCBI Taxonomy" id="449393"/>
    <lineage>
        <taxon>unclassified sequences</taxon>
        <taxon>metagenomes</taxon>
        <taxon>ecological metagenomes</taxon>
    </lineage>
</organism>
<comment type="subcellular location">
    <subcellularLocation>
        <location evidence="1">Peroxisome</location>
    </subcellularLocation>
</comment>
<dbReference type="FunFam" id="3.40.47.10:FF:000016">
    <property type="entry name" value="Non-specific lipid-transfer protein"/>
    <property type="match status" value="1"/>
</dbReference>
<keyword evidence="3" id="KW-0813">Transport</keyword>
<evidence type="ECO:0000259" key="10">
    <source>
        <dbReference type="Pfam" id="PF22691"/>
    </source>
</evidence>
<keyword evidence="6" id="KW-0446">Lipid-binding</keyword>
<dbReference type="NCBIfam" id="NF006102">
    <property type="entry name" value="PRK08256.1"/>
    <property type="match status" value="1"/>
</dbReference>
<keyword evidence="7" id="KW-0576">Peroxisome</keyword>
<dbReference type="EC" id="2.3.1.176" evidence="2"/>
<dbReference type="InterPro" id="IPR020615">
    <property type="entry name" value="Thiolase_acyl_enz_int_AS"/>
</dbReference>
<dbReference type="PROSITE" id="PS00737">
    <property type="entry name" value="THIOLASE_2"/>
    <property type="match status" value="1"/>
</dbReference>
<dbReference type="Pfam" id="PF22691">
    <property type="entry name" value="Thiolase_C_1"/>
    <property type="match status" value="1"/>
</dbReference>
<dbReference type="GO" id="GO:0005777">
    <property type="term" value="C:peroxisome"/>
    <property type="evidence" value="ECO:0007669"/>
    <property type="project" value="UniProtKB-SubCell"/>
</dbReference>
<dbReference type="InterPro" id="IPR020613">
    <property type="entry name" value="Thiolase_CS"/>
</dbReference>
<reference evidence="11" key="1">
    <citation type="submission" date="2020-05" db="EMBL/GenBank/DDBJ databases">
        <authorList>
            <person name="Chiriac C."/>
            <person name="Salcher M."/>
            <person name="Ghai R."/>
            <person name="Kavagutti S V."/>
        </authorList>
    </citation>
    <scope>NUCLEOTIDE SEQUENCE</scope>
</reference>
<sequence>MSDRTYVIGVGMTTFDKPGTKEGGYPEWAKEAGRKALADAGVAYDAVQQAFVGYVYGDSTSGQRAIYTLGLTGIPVVNVNNNCSTGSSALFLARQAVKHGVVDCAMALGFEQMERGSLSMKFPDHANPMAPHMEAMAGLRAPEGSPFAPQMFGNAGRDHMERYGSTAEHFAWIGWKNHKHSVNNPFAQFQDEYTLDQVKDARMIHEPLTKLQCSPTSDGAACAIVASERFVDEHDLWSHAVEIAGQSMTTDYASSFGDGTDCMRIVGFDMSRAAAQQAYAEAGIQASDVDVCELHDCFSANELITYEALGFAEVGHGHELVDAGATTYGGAGALVNPSGGLISKGHPLGATGLAQCSELCWQIRGQADARQLEGAKVGLQHNIGLGGAAVVTVYRPAT</sequence>
<dbReference type="GO" id="GO:0006869">
    <property type="term" value="P:lipid transport"/>
    <property type="evidence" value="ECO:0007669"/>
    <property type="project" value="UniProtKB-KW"/>
</dbReference>
<dbReference type="InterPro" id="IPR002155">
    <property type="entry name" value="Thiolase"/>
</dbReference>
<evidence type="ECO:0000256" key="1">
    <source>
        <dbReference type="ARBA" id="ARBA00004275"/>
    </source>
</evidence>
<evidence type="ECO:0000256" key="4">
    <source>
        <dbReference type="ARBA" id="ARBA00022679"/>
    </source>
</evidence>
<evidence type="ECO:0000256" key="7">
    <source>
        <dbReference type="ARBA" id="ARBA00023140"/>
    </source>
</evidence>
<name>A0A6J7G9J8_9ZZZZ</name>
<dbReference type="GO" id="GO:0016747">
    <property type="term" value="F:acyltransferase activity, transferring groups other than amino-acyl groups"/>
    <property type="evidence" value="ECO:0007669"/>
    <property type="project" value="InterPro"/>
</dbReference>
<dbReference type="InterPro" id="IPR055140">
    <property type="entry name" value="Thiolase_C_2"/>
</dbReference>
<protein>
    <recommendedName>
        <fullName evidence="2">propanoyl-CoA C-acyltransferase</fullName>
        <ecNumber evidence="2">2.3.1.176</ecNumber>
    </recommendedName>
    <alternativeName>
        <fullName evidence="8">Propanoyl-CoA C-acyltransferase</fullName>
    </alternativeName>
</protein>
<dbReference type="PIRSF" id="PIRSF000429">
    <property type="entry name" value="Ac-CoA_Ac_transf"/>
    <property type="match status" value="1"/>
</dbReference>
<feature type="domain" description="Thiolase C-terminal" evidence="10">
    <location>
        <begin position="268"/>
        <end position="390"/>
    </location>
</feature>
<dbReference type="SUPFAM" id="SSF53901">
    <property type="entry name" value="Thiolase-like"/>
    <property type="match status" value="2"/>
</dbReference>
<evidence type="ECO:0000256" key="2">
    <source>
        <dbReference type="ARBA" id="ARBA00012352"/>
    </source>
</evidence>
<dbReference type="GO" id="GO:0008289">
    <property type="term" value="F:lipid binding"/>
    <property type="evidence" value="ECO:0007669"/>
    <property type="project" value="UniProtKB-KW"/>
</dbReference>